<evidence type="ECO:0000256" key="3">
    <source>
        <dbReference type="ARBA" id="ARBA00022741"/>
    </source>
</evidence>
<organism evidence="8 9">
    <name type="scientific">Gordonia amicalis</name>
    <dbReference type="NCBI Taxonomy" id="89053"/>
    <lineage>
        <taxon>Bacteria</taxon>
        <taxon>Bacillati</taxon>
        <taxon>Actinomycetota</taxon>
        <taxon>Actinomycetes</taxon>
        <taxon>Mycobacteriales</taxon>
        <taxon>Gordoniaceae</taxon>
        <taxon>Gordonia</taxon>
    </lineage>
</organism>
<dbReference type="Pfam" id="PF00294">
    <property type="entry name" value="PfkB"/>
    <property type="match status" value="1"/>
</dbReference>
<dbReference type="GO" id="GO:0003872">
    <property type="term" value="F:6-phosphofructokinase activity"/>
    <property type="evidence" value="ECO:0007669"/>
    <property type="project" value="TreeGrafter"/>
</dbReference>
<dbReference type="EMBL" id="JAWLKH010000018">
    <property type="protein sequence ID" value="MDV6313419.1"/>
    <property type="molecule type" value="Genomic_DNA"/>
</dbReference>
<dbReference type="InterPro" id="IPR011611">
    <property type="entry name" value="PfkB_dom"/>
</dbReference>
<keyword evidence="2 6" id="KW-0808">Transferase</keyword>
<dbReference type="InterPro" id="IPR017583">
    <property type="entry name" value="Tagatose/fructose_Pkinase"/>
</dbReference>
<dbReference type="GO" id="GO:0005524">
    <property type="term" value="F:ATP binding"/>
    <property type="evidence" value="ECO:0007669"/>
    <property type="project" value="UniProtKB-KW"/>
</dbReference>
<comment type="caution">
    <text evidence="8">The sequence shown here is derived from an EMBL/GenBank/DDBJ whole genome shotgun (WGS) entry which is preliminary data.</text>
</comment>
<evidence type="ECO:0000313" key="9">
    <source>
        <dbReference type="Proteomes" id="UP001185922"/>
    </source>
</evidence>
<keyword evidence="3" id="KW-0547">Nucleotide-binding</keyword>
<dbReference type="SUPFAM" id="SSF53613">
    <property type="entry name" value="Ribokinase-like"/>
    <property type="match status" value="1"/>
</dbReference>
<evidence type="ECO:0000256" key="6">
    <source>
        <dbReference type="PIRNR" id="PIRNR000535"/>
    </source>
</evidence>
<evidence type="ECO:0000259" key="7">
    <source>
        <dbReference type="Pfam" id="PF00294"/>
    </source>
</evidence>
<gene>
    <name evidence="8" type="ORF">R3Q15_16210</name>
</gene>
<accession>A0AAE4R5C9</accession>
<sequence length="313" mass="32255">MPHILTVTMNPTLDIHSTVPRLLPSSKMRCGHPRYDPGGGGINVARAATRLGVTATAVFTTGGYTGQRVESLLAADPLEACPVPVAEPTRESLVIVDEHSGECYRFVLPGPHLEADEELRCLKVIYENASAASMLVVSGSLPPGCSPGFFGAVSRIAAHHGCLLVVDTNGAALPWVTGAYLVKPSVRELRDLTGAPLPDRAAQVAAARDLIRHHISEVVVVSLGAQGALVVTADEDHDVAGVPVPAGVGTGVGSGDAMVAAIAVALTRGWPIVDAVRYGTAAGAAAMLTPGTEPCRAQDVDRLYGQTSPVSSA</sequence>
<evidence type="ECO:0000256" key="5">
    <source>
        <dbReference type="ARBA" id="ARBA00022840"/>
    </source>
</evidence>
<evidence type="ECO:0000256" key="4">
    <source>
        <dbReference type="ARBA" id="ARBA00022777"/>
    </source>
</evidence>
<dbReference type="InterPro" id="IPR029056">
    <property type="entry name" value="Ribokinase-like"/>
</dbReference>
<dbReference type="PANTHER" id="PTHR46566">
    <property type="entry name" value="1-PHOSPHOFRUCTOKINASE-RELATED"/>
    <property type="match status" value="1"/>
</dbReference>
<keyword evidence="4" id="KW-0418">Kinase</keyword>
<name>A0AAE4R5C9_9ACTN</name>
<feature type="domain" description="Carbohydrate kinase PfkB" evidence="7">
    <location>
        <begin position="16"/>
        <end position="295"/>
    </location>
</feature>
<evidence type="ECO:0000256" key="2">
    <source>
        <dbReference type="ARBA" id="ARBA00022679"/>
    </source>
</evidence>
<reference evidence="8" key="1">
    <citation type="submission" date="2023-10" db="EMBL/GenBank/DDBJ databases">
        <title>Development of a sustainable strategy for remediation of hydrocarbon-contaminated territories based on the waste exchange concept.</title>
        <authorList>
            <person name="Krivoruchko A."/>
        </authorList>
    </citation>
    <scope>NUCLEOTIDE SEQUENCE</scope>
    <source>
        <strain evidence="8">IEGM 1279</strain>
    </source>
</reference>
<dbReference type="CDD" id="cd01164">
    <property type="entry name" value="FruK_PfkB_like"/>
    <property type="match status" value="1"/>
</dbReference>
<dbReference type="NCBIfam" id="TIGR03168">
    <property type="entry name" value="1-PFK"/>
    <property type="match status" value="1"/>
</dbReference>
<dbReference type="RefSeq" id="WP_024499830.1">
    <property type="nucleotide sequence ID" value="NZ_CP096596.1"/>
</dbReference>
<proteinExistence type="inferred from homology"/>
<protein>
    <submittedName>
        <fullName evidence="8">1-phosphofructokinase family hexose kinase</fullName>
    </submittedName>
</protein>
<dbReference type="AlphaFoldDB" id="A0AAE4R5C9"/>
<keyword evidence="5" id="KW-0067">ATP-binding</keyword>
<dbReference type="Gene3D" id="3.40.1190.20">
    <property type="match status" value="1"/>
</dbReference>
<dbReference type="GO" id="GO:0005829">
    <property type="term" value="C:cytosol"/>
    <property type="evidence" value="ECO:0007669"/>
    <property type="project" value="TreeGrafter"/>
</dbReference>
<dbReference type="PIRSF" id="PIRSF000535">
    <property type="entry name" value="1PFK/6PFK/LacC"/>
    <property type="match status" value="1"/>
</dbReference>
<evidence type="ECO:0000313" key="8">
    <source>
        <dbReference type="EMBL" id="MDV6313419.1"/>
    </source>
</evidence>
<dbReference type="PANTHER" id="PTHR46566:SF2">
    <property type="entry name" value="ATP-DEPENDENT 6-PHOSPHOFRUCTOKINASE ISOZYME 2"/>
    <property type="match status" value="1"/>
</dbReference>
<dbReference type="Proteomes" id="UP001185922">
    <property type="component" value="Unassembled WGS sequence"/>
</dbReference>
<comment type="similarity">
    <text evidence="1">Belongs to the carbohydrate kinase PfkB family.</text>
</comment>
<evidence type="ECO:0000256" key="1">
    <source>
        <dbReference type="ARBA" id="ARBA00010688"/>
    </source>
</evidence>